<feature type="transmembrane region" description="Helical" evidence="1">
    <location>
        <begin position="140"/>
        <end position="157"/>
    </location>
</feature>
<feature type="transmembrane region" description="Helical" evidence="1">
    <location>
        <begin position="192"/>
        <end position="214"/>
    </location>
</feature>
<evidence type="ECO:0000313" key="3">
    <source>
        <dbReference type="Proteomes" id="UP000470772"/>
    </source>
</evidence>
<feature type="transmembrane region" description="Helical" evidence="1">
    <location>
        <begin position="433"/>
        <end position="461"/>
    </location>
</feature>
<feature type="transmembrane region" description="Helical" evidence="1">
    <location>
        <begin position="115"/>
        <end position="133"/>
    </location>
</feature>
<keyword evidence="3" id="KW-1185">Reference proteome</keyword>
<comment type="caution">
    <text evidence="2">The sequence shown here is derived from an EMBL/GenBank/DDBJ whole genome shotgun (WGS) entry which is preliminary data.</text>
</comment>
<evidence type="ECO:0000256" key="1">
    <source>
        <dbReference type="SAM" id="Phobius"/>
    </source>
</evidence>
<name>A0A6A9QIC3_SULME</name>
<keyword evidence="1" id="KW-0812">Transmembrane</keyword>
<keyword evidence="1" id="KW-1133">Transmembrane helix</keyword>
<keyword evidence="1" id="KW-0472">Membrane</keyword>
<feature type="transmembrane region" description="Helical" evidence="1">
    <location>
        <begin position="62"/>
        <end position="81"/>
    </location>
</feature>
<feature type="transmembrane region" description="Helical" evidence="1">
    <location>
        <begin position="390"/>
        <end position="421"/>
    </location>
</feature>
<feature type="transmembrane region" description="Helical" evidence="1">
    <location>
        <begin position="163"/>
        <end position="180"/>
    </location>
</feature>
<proteinExistence type="predicted"/>
<feature type="transmembrane region" description="Helical" evidence="1">
    <location>
        <begin position="93"/>
        <end position="109"/>
    </location>
</feature>
<feature type="transmembrane region" description="Helical" evidence="1">
    <location>
        <begin position="303"/>
        <end position="326"/>
    </location>
</feature>
<evidence type="ECO:0000313" key="2">
    <source>
        <dbReference type="EMBL" id="MUN27899.1"/>
    </source>
</evidence>
<reference evidence="2 3" key="1">
    <citation type="submission" date="2019-10" db="EMBL/GenBank/DDBJ databases">
        <title>Sequencing and Assembly of Multiple Reported Metal-Biooxidizing Members of the Extremely Thermoacidophilic Archaeal Family Sulfolobaceae.</title>
        <authorList>
            <person name="Counts J.A."/>
            <person name="Kelly R.M."/>
        </authorList>
    </citation>
    <scope>NUCLEOTIDE SEQUENCE [LARGE SCALE GENOMIC DNA]</scope>
    <source>
        <strain evidence="2 3">DSM 6482</strain>
    </source>
</reference>
<protein>
    <submittedName>
        <fullName evidence="2">Uncharacterized protein</fullName>
    </submittedName>
</protein>
<feature type="transmembrane region" description="Helical" evidence="1">
    <location>
        <begin position="473"/>
        <end position="491"/>
    </location>
</feature>
<sequence>MYLLYYSMIRAGAKKTIAGSLGLIATSLSCSCELFTALIGSATASLPFLSSLAFMDTLSEGLVALAVFLLMLSSFVLYSEVSGRNVRFSLTPLRKSVLIIALIITSLMLPETVPFTLVKVIFTVIAGGLTSIFFNLRSKFMLLPSITIIVGLLLFYPSFYSSFLIYPLSFSAGFLGNIGFQSMKRWAKLGIMHVIAWTMIMPGPISLVLGYPLPFFNFSPGQLIEMWIFSWIAGTPIAWLAGIYYLRYLKTNMSSFSELRLNVIDSERKGLTWIGLGILALVSQVAFFLTHVQYFTDYNGFDYGFLTTMTSVSTAIMIAGAFSIGYGIYEILSSRFSMPKIRRKDLLIYTVGYAFLVSVLGGVVHFNVSGFSYPTFYLFTFGVPMLDPSILLYIPPFIGIFLNPLEILQVAGVSLVGGYIICILRVSRERKGAYFLGLGAIGVCPACFLSTYVFGFVSLSLGMSALFSLSDQLLVSMSSDALLLASMMYLLKKRACSYEPRVETKF</sequence>
<accession>A0A6A9QIC3</accession>
<feature type="transmembrane region" description="Helical" evidence="1">
    <location>
        <begin position="226"/>
        <end position="249"/>
    </location>
</feature>
<dbReference type="EMBL" id="WGGD01000003">
    <property type="protein sequence ID" value="MUN27899.1"/>
    <property type="molecule type" value="Genomic_DNA"/>
</dbReference>
<dbReference type="AlphaFoldDB" id="A0A6A9QIC3"/>
<gene>
    <name evidence="2" type="ORF">GC250_00080</name>
</gene>
<feature type="transmembrane region" description="Helical" evidence="1">
    <location>
        <begin position="346"/>
        <end position="370"/>
    </location>
</feature>
<dbReference type="Proteomes" id="UP000470772">
    <property type="component" value="Unassembled WGS sequence"/>
</dbReference>
<feature type="transmembrane region" description="Helical" evidence="1">
    <location>
        <begin position="270"/>
        <end position="291"/>
    </location>
</feature>
<organism evidence="2 3">
    <name type="scientific">Sulfuracidifex metallicus DSM 6482 = JCM 9184</name>
    <dbReference type="NCBI Taxonomy" id="523847"/>
    <lineage>
        <taxon>Archaea</taxon>
        <taxon>Thermoproteota</taxon>
        <taxon>Thermoprotei</taxon>
        <taxon>Sulfolobales</taxon>
        <taxon>Sulfolobaceae</taxon>
        <taxon>Sulfuracidifex</taxon>
    </lineage>
</organism>
<feature type="transmembrane region" description="Helical" evidence="1">
    <location>
        <begin position="21"/>
        <end position="42"/>
    </location>
</feature>